<name>A0A7X2TR16_9SPIO</name>
<keyword evidence="2" id="KW-0732">Signal</keyword>
<evidence type="ECO:0000256" key="2">
    <source>
        <dbReference type="SAM" id="SignalP"/>
    </source>
</evidence>
<dbReference type="Pfam" id="PF18998">
    <property type="entry name" value="Flg_new_2"/>
    <property type="match status" value="2"/>
</dbReference>
<dbReference type="InterPro" id="IPR042229">
    <property type="entry name" value="Listeria/Bacterioides_rpt_sf"/>
</dbReference>
<sequence>MKKITLILFSLLIFFLFSCDNEPPKEPGNLYNIKYEKNGGEWVTTPPEDTAQTDSDVYLDEKPKLAGFHFVKWTSDDVKLDLTKFGYHFKMPSHSVSLKAEYSADRYGITYVLGGGDFAEQWYPESAYKDEEVFIVASPEKAGYVFAGWESSDVEVEIKKDDDIYSFKMPDEDIALKAKWEANLIELKWFEIGDISVARQAYTDQVITLPTGLTKDNYDFVGWRVVPNTVSEDGTTFTVWQIDEKNKYMTIEALWVGKKYNIQYNIGEGAVWKEPPKTEGKLFSEVIIPELNKEGVVVTGWNSSDPNDDIQKLPSEDVNAYRLFRVSGDDITLTPIYEVEINYDLVHNNAKIIEDYDTTAKQYSVIRLPRCECEGYRFLGWKYKSTEIPIAEIDGKWHIAVGNERVSVEAVWQKVNTIKFYDGDNLLATFEVEDGDNIKMLYPDPSRWPKGSKFMSWYNMDAGKGNYIKAFENYIPSTSVSFKAVWGYPIGGALMYDDPEARDENIVYSFFKSDGTWQNYEPGMIHTIGFTPDYYSVELKNGATITKDRFYVYRPGWERTDATWTYSVNGTFQFPITGANKTEIGGGKYNTQLVLGLIKEGEEAKRGIANINTSSPYTQPDPKGMGDNYTIWSCLQVLNKTNKCNDWYIPSPEEARLIKEYQGSSTPIWTSAEARITPQNSVFVACFDTDVKESYIDSWSKVNLGHVMIDYMRSF</sequence>
<feature type="chain" id="PRO_5031295837" evidence="2">
    <location>
        <begin position="19"/>
        <end position="715"/>
    </location>
</feature>
<keyword evidence="5" id="KW-1185">Reference proteome</keyword>
<dbReference type="InterPro" id="IPR013378">
    <property type="entry name" value="InlB-like_B-rpt"/>
</dbReference>
<dbReference type="InterPro" id="IPR044060">
    <property type="entry name" value="Bacterial_rp_domain"/>
</dbReference>
<evidence type="ECO:0000256" key="1">
    <source>
        <dbReference type="ARBA" id="ARBA00004196"/>
    </source>
</evidence>
<gene>
    <name evidence="4" type="ORF">FYJ80_09875</name>
</gene>
<dbReference type="NCBIfam" id="TIGR02543">
    <property type="entry name" value="List_Bact_rpt"/>
    <property type="match status" value="1"/>
</dbReference>
<feature type="domain" description="Bacterial repeat" evidence="3">
    <location>
        <begin position="129"/>
        <end position="183"/>
    </location>
</feature>
<evidence type="ECO:0000313" key="5">
    <source>
        <dbReference type="Proteomes" id="UP000460549"/>
    </source>
</evidence>
<dbReference type="EMBL" id="VUNN01000024">
    <property type="protein sequence ID" value="MSU07069.1"/>
    <property type="molecule type" value="Genomic_DNA"/>
</dbReference>
<dbReference type="Gene3D" id="2.60.40.4270">
    <property type="entry name" value="Listeria-Bacteroides repeat domain"/>
    <property type="match status" value="1"/>
</dbReference>
<dbReference type="Pfam" id="PF09479">
    <property type="entry name" value="Flg_new"/>
    <property type="match status" value="1"/>
</dbReference>
<reference evidence="4 5" key="1">
    <citation type="submission" date="2019-08" db="EMBL/GenBank/DDBJ databases">
        <title>In-depth cultivation of the pig gut microbiome towards novel bacterial diversity and tailored functional studies.</title>
        <authorList>
            <person name="Wylensek D."/>
            <person name="Hitch T.C.A."/>
            <person name="Clavel T."/>
        </authorList>
    </citation>
    <scope>NUCLEOTIDE SEQUENCE [LARGE SCALE GENOMIC DNA]</scope>
    <source>
        <strain evidence="4 5">NM-380-WT-3C1</strain>
    </source>
</reference>
<dbReference type="RefSeq" id="WP_154426469.1">
    <property type="nucleotide sequence ID" value="NZ_VUNN01000024.1"/>
</dbReference>
<feature type="signal peptide" evidence="2">
    <location>
        <begin position="1"/>
        <end position="18"/>
    </location>
</feature>
<feature type="domain" description="Bacterial repeat" evidence="3">
    <location>
        <begin position="66"/>
        <end position="105"/>
    </location>
</feature>
<protein>
    <submittedName>
        <fullName evidence="4">InlB B-repeat-containing protein</fullName>
    </submittedName>
</protein>
<accession>A0A7X2TR16</accession>
<dbReference type="PROSITE" id="PS51257">
    <property type="entry name" value="PROKAR_LIPOPROTEIN"/>
    <property type="match status" value="1"/>
</dbReference>
<comment type="caution">
    <text evidence="4">The sequence shown here is derived from an EMBL/GenBank/DDBJ whole genome shotgun (WGS) entry which is preliminary data.</text>
</comment>
<dbReference type="GO" id="GO:0030313">
    <property type="term" value="C:cell envelope"/>
    <property type="evidence" value="ECO:0007669"/>
    <property type="project" value="UniProtKB-SubCell"/>
</dbReference>
<evidence type="ECO:0000259" key="3">
    <source>
        <dbReference type="Pfam" id="PF18998"/>
    </source>
</evidence>
<organism evidence="4 5">
    <name type="scientific">Bullifex porci</name>
    <dbReference type="NCBI Taxonomy" id="2606638"/>
    <lineage>
        <taxon>Bacteria</taxon>
        <taxon>Pseudomonadati</taxon>
        <taxon>Spirochaetota</taxon>
        <taxon>Spirochaetia</taxon>
        <taxon>Spirochaetales</taxon>
        <taxon>Spirochaetaceae</taxon>
        <taxon>Bullifex</taxon>
    </lineage>
</organism>
<comment type="subcellular location">
    <subcellularLocation>
        <location evidence="1">Cell envelope</location>
    </subcellularLocation>
</comment>
<proteinExistence type="predicted"/>
<evidence type="ECO:0000313" key="4">
    <source>
        <dbReference type="EMBL" id="MSU07069.1"/>
    </source>
</evidence>
<dbReference type="AlphaFoldDB" id="A0A7X2TR16"/>
<dbReference type="Proteomes" id="UP000460549">
    <property type="component" value="Unassembled WGS sequence"/>
</dbReference>